<evidence type="ECO:0000313" key="2">
    <source>
        <dbReference type="EMBL" id="ERJ11706.1"/>
    </source>
</evidence>
<reference evidence="2 3" key="2">
    <citation type="journal article" date="2013" name="PLoS ONE">
        <title>INDIGO - INtegrated Data Warehouse of MIcrobial GenOmes with Examples from the Red Sea Extremophiles.</title>
        <authorList>
            <person name="Alam I."/>
            <person name="Antunes A."/>
            <person name="Kamau A.A."/>
            <person name="Ba Alawi W."/>
            <person name="Kalkatawi M."/>
            <person name="Stingl U."/>
            <person name="Bajic V.B."/>
        </authorList>
    </citation>
    <scope>NUCLEOTIDE SEQUENCE [LARGE SCALE GENOMIC DNA]</scope>
    <source>
        <strain evidence="2 3">SSD-17B</strain>
    </source>
</reference>
<dbReference type="STRING" id="1033810.HLPCO_002189"/>
<keyword evidence="3" id="KW-1185">Reference proteome</keyword>
<dbReference type="AlphaFoldDB" id="F7PUA8"/>
<dbReference type="Gene3D" id="3.40.630.30">
    <property type="match status" value="1"/>
</dbReference>
<protein>
    <submittedName>
        <fullName evidence="2">Acetyltransferase protein</fullName>
    </submittedName>
</protein>
<dbReference type="PROSITE" id="PS51186">
    <property type="entry name" value="GNAT"/>
    <property type="match status" value="1"/>
</dbReference>
<dbReference type="eggNOG" id="COG3393">
    <property type="taxonomic scope" value="Bacteria"/>
</dbReference>
<dbReference type="InterPro" id="IPR016181">
    <property type="entry name" value="Acyl_CoA_acyltransferase"/>
</dbReference>
<reference evidence="2 3" key="1">
    <citation type="journal article" date="2011" name="J. Bacteriol.">
        <title>Genome sequence of Haloplasma contractile, an unusual contractile bacterium from a deep-sea anoxic brine lake.</title>
        <authorList>
            <person name="Antunes A."/>
            <person name="Alam I."/>
            <person name="El Dorry H."/>
            <person name="Siam R."/>
            <person name="Robertson A."/>
            <person name="Bajic V.B."/>
            <person name="Stingl U."/>
        </authorList>
    </citation>
    <scope>NUCLEOTIDE SEQUENCE [LARGE SCALE GENOMIC DNA]</scope>
    <source>
        <strain evidence="2 3">SSD-17B</strain>
    </source>
</reference>
<dbReference type="Pfam" id="PF08445">
    <property type="entry name" value="FR47"/>
    <property type="match status" value="1"/>
</dbReference>
<comment type="caution">
    <text evidence="2">The sequence shown here is derived from an EMBL/GenBank/DDBJ whole genome shotgun (WGS) entry which is preliminary data.</text>
</comment>
<gene>
    <name evidence="2" type="ORF">HLPCO_002189</name>
</gene>
<name>F7PUA8_9MOLU</name>
<dbReference type="Proteomes" id="UP000005707">
    <property type="component" value="Unassembled WGS sequence"/>
</dbReference>
<dbReference type="OrthoDB" id="3174529at2"/>
<accession>F7PUA8</accession>
<dbReference type="InterPro" id="IPR013653">
    <property type="entry name" value="GCN5-like_dom"/>
</dbReference>
<dbReference type="InParanoid" id="F7PUA8"/>
<dbReference type="RefSeq" id="WP_008824427.1">
    <property type="nucleotide sequence ID" value="NZ_AFNU02000008.1"/>
</dbReference>
<dbReference type="EMBL" id="AFNU02000008">
    <property type="protein sequence ID" value="ERJ11706.1"/>
    <property type="molecule type" value="Genomic_DNA"/>
</dbReference>
<evidence type="ECO:0000259" key="1">
    <source>
        <dbReference type="PROSITE" id="PS51186"/>
    </source>
</evidence>
<proteinExistence type="predicted"/>
<evidence type="ECO:0000313" key="3">
    <source>
        <dbReference type="Proteomes" id="UP000005707"/>
    </source>
</evidence>
<dbReference type="SUPFAM" id="SSF55729">
    <property type="entry name" value="Acyl-CoA N-acyltransferases (Nat)"/>
    <property type="match status" value="1"/>
</dbReference>
<sequence length="281" mass="32155">MSIELNTFENLELFKERERSFLYNKEIINGLMIGLLERLEHDLEINYMAEIVKDGEPIVVILQTHPKQAIFAYADEIKSKDLKEAARLIVNDYPELPGVIGERDITLELGAYIARLRDRDSVIAMKQRIYRLDQVEQPADFSGATFKKVSMEDNDLVADFICDFFIVAGEEINKEEALKKAKQNIESGYLYGWYVDDKLVSICNSSRKTKTARTVSLVYTPKEERKKGYASNQVAAFSQLLLDEGNQTCVLYTDLKNKTSNKIYQAIGYKPVCDSILIHLK</sequence>
<dbReference type="InterPro" id="IPR000182">
    <property type="entry name" value="GNAT_dom"/>
</dbReference>
<feature type="domain" description="N-acetyltransferase" evidence="1">
    <location>
        <begin position="144"/>
        <end position="281"/>
    </location>
</feature>
<organism evidence="2 3">
    <name type="scientific">Haloplasma contractile SSD-17B</name>
    <dbReference type="NCBI Taxonomy" id="1033810"/>
    <lineage>
        <taxon>Bacteria</taxon>
        <taxon>Bacillati</taxon>
        <taxon>Mycoplasmatota</taxon>
        <taxon>Mollicutes</taxon>
        <taxon>Haloplasmatales</taxon>
        <taxon>Haloplasmataceae</taxon>
        <taxon>Haloplasma</taxon>
    </lineage>
</organism>
<dbReference type="GO" id="GO:0016747">
    <property type="term" value="F:acyltransferase activity, transferring groups other than amino-acyl groups"/>
    <property type="evidence" value="ECO:0007669"/>
    <property type="project" value="InterPro"/>
</dbReference>